<dbReference type="EMBL" id="WIUZ02000007">
    <property type="protein sequence ID" value="KAF9785471.1"/>
    <property type="molecule type" value="Genomic_DNA"/>
</dbReference>
<dbReference type="GO" id="GO:0004672">
    <property type="term" value="F:protein kinase activity"/>
    <property type="evidence" value="ECO:0007669"/>
    <property type="project" value="InterPro"/>
</dbReference>
<gene>
    <name evidence="2" type="ORF">BJ322DRAFT_833344</name>
</gene>
<protein>
    <recommendedName>
        <fullName evidence="1">Protein kinase domain-containing protein</fullName>
    </recommendedName>
</protein>
<keyword evidence="3" id="KW-1185">Reference proteome</keyword>
<dbReference type="InterPro" id="IPR001245">
    <property type="entry name" value="Ser-Thr/Tyr_kinase_cat_dom"/>
</dbReference>
<sequence length="226" mass="25802">MPIYVPPLPIPFSSTESLPRDGAKMENDVYGIAMVVYEVLTGIAPHWESSNRGLSSPVEEGIPTRLPGVIDDTVWELLEKCWSRTPRERPPIVDIYRTLKSCPKIAHIPRQWSAVGELPRVLKLRLHSIKVPSSQRSRQQFYVKFRYGNREHATSPTNLINDSDERTWSSPENWVIETDGQNYGQLVSLEVFMRTGPLKRDKVYVTGDFSLVNNVNKQIIVELTKT</sequence>
<name>A0A9P6L6I8_9AGAM</name>
<proteinExistence type="predicted"/>
<reference evidence="2" key="2">
    <citation type="submission" date="2020-11" db="EMBL/GenBank/DDBJ databases">
        <authorList>
            <consortium name="DOE Joint Genome Institute"/>
            <person name="Kuo A."/>
            <person name="Miyauchi S."/>
            <person name="Kiss E."/>
            <person name="Drula E."/>
            <person name="Kohler A."/>
            <person name="Sanchez-Garcia M."/>
            <person name="Andreopoulos B."/>
            <person name="Barry K.W."/>
            <person name="Bonito G."/>
            <person name="Buee M."/>
            <person name="Carver A."/>
            <person name="Chen C."/>
            <person name="Cichocki N."/>
            <person name="Clum A."/>
            <person name="Culley D."/>
            <person name="Crous P.W."/>
            <person name="Fauchery L."/>
            <person name="Girlanda M."/>
            <person name="Hayes R."/>
            <person name="Keri Z."/>
            <person name="Labutti K."/>
            <person name="Lipzen A."/>
            <person name="Lombard V."/>
            <person name="Magnuson J."/>
            <person name="Maillard F."/>
            <person name="Morin E."/>
            <person name="Murat C."/>
            <person name="Nolan M."/>
            <person name="Ohm R."/>
            <person name="Pangilinan J."/>
            <person name="Pereira M."/>
            <person name="Perotto S."/>
            <person name="Peter M."/>
            <person name="Riley R."/>
            <person name="Sitrit Y."/>
            <person name="Stielow B."/>
            <person name="Szollosi G."/>
            <person name="Zifcakova L."/>
            <person name="Stursova M."/>
            <person name="Spatafora J.W."/>
            <person name="Tedersoo L."/>
            <person name="Vaario L.-M."/>
            <person name="Yamada A."/>
            <person name="Yan M."/>
            <person name="Wang P."/>
            <person name="Xu J."/>
            <person name="Bruns T."/>
            <person name="Baldrian P."/>
            <person name="Vilgalys R."/>
            <person name="Henrissat B."/>
            <person name="Grigoriev I.V."/>
            <person name="Hibbett D."/>
            <person name="Nagy L.G."/>
            <person name="Martin F.M."/>
        </authorList>
    </citation>
    <scope>NUCLEOTIDE SEQUENCE</scope>
    <source>
        <strain evidence="2">UH-Tt-Lm1</strain>
    </source>
</reference>
<evidence type="ECO:0000313" key="2">
    <source>
        <dbReference type="EMBL" id="KAF9785471.1"/>
    </source>
</evidence>
<dbReference type="PROSITE" id="PS50011">
    <property type="entry name" value="PROTEIN_KINASE_DOM"/>
    <property type="match status" value="1"/>
</dbReference>
<dbReference type="Gene3D" id="1.10.510.10">
    <property type="entry name" value="Transferase(Phosphotransferase) domain 1"/>
    <property type="match status" value="1"/>
</dbReference>
<evidence type="ECO:0000313" key="3">
    <source>
        <dbReference type="Proteomes" id="UP000736335"/>
    </source>
</evidence>
<dbReference type="SUPFAM" id="SSF56112">
    <property type="entry name" value="Protein kinase-like (PK-like)"/>
    <property type="match status" value="1"/>
</dbReference>
<comment type="caution">
    <text evidence="2">The sequence shown here is derived from an EMBL/GenBank/DDBJ whole genome shotgun (WGS) entry which is preliminary data.</text>
</comment>
<dbReference type="AlphaFoldDB" id="A0A9P6L6I8"/>
<reference evidence="2" key="1">
    <citation type="journal article" date="2020" name="Nat. Commun.">
        <title>Large-scale genome sequencing of mycorrhizal fungi provides insights into the early evolution of symbiotic traits.</title>
        <authorList>
            <person name="Miyauchi S."/>
            <person name="Kiss E."/>
            <person name="Kuo A."/>
            <person name="Drula E."/>
            <person name="Kohler A."/>
            <person name="Sanchez-Garcia M."/>
            <person name="Morin E."/>
            <person name="Andreopoulos B."/>
            <person name="Barry K.W."/>
            <person name="Bonito G."/>
            <person name="Buee M."/>
            <person name="Carver A."/>
            <person name="Chen C."/>
            <person name="Cichocki N."/>
            <person name="Clum A."/>
            <person name="Culley D."/>
            <person name="Crous P.W."/>
            <person name="Fauchery L."/>
            <person name="Girlanda M."/>
            <person name="Hayes R.D."/>
            <person name="Keri Z."/>
            <person name="LaButti K."/>
            <person name="Lipzen A."/>
            <person name="Lombard V."/>
            <person name="Magnuson J."/>
            <person name="Maillard F."/>
            <person name="Murat C."/>
            <person name="Nolan M."/>
            <person name="Ohm R.A."/>
            <person name="Pangilinan J."/>
            <person name="Pereira M.F."/>
            <person name="Perotto S."/>
            <person name="Peter M."/>
            <person name="Pfister S."/>
            <person name="Riley R."/>
            <person name="Sitrit Y."/>
            <person name="Stielow J.B."/>
            <person name="Szollosi G."/>
            <person name="Zifcakova L."/>
            <person name="Stursova M."/>
            <person name="Spatafora J.W."/>
            <person name="Tedersoo L."/>
            <person name="Vaario L.M."/>
            <person name="Yamada A."/>
            <person name="Yan M."/>
            <person name="Wang P."/>
            <person name="Xu J."/>
            <person name="Bruns T."/>
            <person name="Baldrian P."/>
            <person name="Vilgalys R."/>
            <person name="Dunand C."/>
            <person name="Henrissat B."/>
            <person name="Grigoriev I.V."/>
            <person name="Hibbett D."/>
            <person name="Nagy L.G."/>
            <person name="Martin F.M."/>
        </authorList>
    </citation>
    <scope>NUCLEOTIDE SEQUENCE</scope>
    <source>
        <strain evidence="2">UH-Tt-Lm1</strain>
    </source>
</reference>
<dbReference type="Pfam" id="PF07714">
    <property type="entry name" value="PK_Tyr_Ser-Thr"/>
    <property type="match status" value="1"/>
</dbReference>
<dbReference type="GO" id="GO:0005524">
    <property type="term" value="F:ATP binding"/>
    <property type="evidence" value="ECO:0007669"/>
    <property type="project" value="InterPro"/>
</dbReference>
<dbReference type="InterPro" id="IPR011009">
    <property type="entry name" value="Kinase-like_dom_sf"/>
</dbReference>
<accession>A0A9P6L6I8</accession>
<dbReference type="Proteomes" id="UP000736335">
    <property type="component" value="Unassembled WGS sequence"/>
</dbReference>
<dbReference type="OrthoDB" id="4062651at2759"/>
<evidence type="ECO:0000259" key="1">
    <source>
        <dbReference type="PROSITE" id="PS50011"/>
    </source>
</evidence>
<dbReference type="InterPro" id="IPR000719">
    <property type="entry name" value="Prot_kinase_dom"/>
</dbReference>
<feature type="domain" description="Protein kinase" evidence="1">
    <location>
        <begin position="1"/>
        <end position="105"/>
    </location>
</feature>
<organism evidence="2 3">
    <name type="scientific">Thelephora terrestris</name>
    <dbReference type="NCBI Taxonomy" id="56493"/>
    <lineage>
        <taxon>Eukaryota</taxon>
        <taxon>Fungi</taxon>
        <taxon>Dikarya</taxon>
        <taxon>Basidiomycota</taxon>
        <taxon>Agaricomycotina</taxon>
        <taxon>Agaricomycetes</taxon>
        <taxon>Thelephorales</taxon>
        <taxon>Thelephoraceae</taxon>
        <taxon>Thelephora</taxon>
    </lineage>
</organism>